<dbReference type="InterPro" id="IPR021457">
    <property type="entry name" value="DUF3108"/>
</dbReference>
<dbReference type="STRING" id="398578.Daci_1124"/>
<dbReference type="Pfam" id="PF11306">
    <property type="entry name" value="DUF3108"/>
    <property type="match status" value="1"/>
</dbReference>
<feature type="compositionally biased region" description="Pro residues" evidence="1">
    <location>
        <begin position="142"/>
        <end position="162"/>
    </location>
</feature>
<protein>
    <recommendedName>
        <fullName evidence="5">DUF3108 domain-containing protein</fullName>
    </recommendedName>
</protein>
<keyword evidence="4" id="KW-1185">Reference proteome</keyword>
<dbReference type="HOGENOM" id="CLU_050822_1_0_4"/>
<sequence>MGCGWRAALWITDMSLRQRALPALTAVVLGVHALALLGLPLWSQVSAPHTEVAAMQTRALSLPEPPAPPPAAPVPAPKAPAPKPQQPRPKVQRPAPAAPAPTPEPLDTPIRETVEPLPTAAAQEPAASDASETAAAGSGPTPATPPAPPAPKPEPETPPTPSAGPAQGMAITSPDGTPLASDAPVPVQMPDPARLSFAVTGQAKRFNYSASAELVWRHANGQYQASQEVSLFLLGSRSQTSEGRITDRGLEPSRFNDKARKEQSAQLAFDQNLAHFSTGAPDAAIAPGAQDRLSVFLQLSALLAAAPQRYPAGTQISFITVSARRADRWTFRVGETETLDLPSGSTQALRLDKIAAAGDDQQASLWLAPSMQYLPVRIRLAQDNGDFADLQLKGRQAP</sequence>
<organism evidence="3 4">
    <name type="scientific">Delftia acidovorans (strain DSM 14801 / SPH-1)</name>
    <dbReference type="NCBI Taxonomy" id="398578"/>
    <lineage>
        <taxon>Bacteria</taxon>
        <taxon>Pseudomonadati</taxon>
        <taxon>Pseudomonadota</taxon>
        <taxon>Betaproteobacteria</taxon>
        <taxon>Burkholderiales</taxon>
        <taxon>Comamonadaceae</taxon>
        <taxon>Delftia</taxon>
    </lineage>
</organism>
<evidence type="ECO:0000256" key="2">
    <source>
        <dbReference type="SAM" id="Phobius"/>
    </source>
</evidence>
<keyword evidence="2" id="KW-0812">Transmembrane</keyword>
<keyword evidence="2" id="KW-0472">Membrane</keyword>
<dbReference type="KEGG" id="dac:Daci_1124"/>
<feature type="region of interest" description="Disordered" evidence="1">
    <location>
        <begin position="61"/>
        <end position="188"/>
    </location>
</feature>
<dbReference type="AlphaFoldDB" id="A9BSF5"/>
<keyword evidence="2" id="KW-1133">Transmembrane helix</keyword>
<evidence type="ECO:0000313" key="4">
    <source>
        <dbReference type="Proteomes" id="UP000000784"/>
    </source>
</evidence>
<proteinExistence type="predicted"/>
<feature type="compositionally biased region" description="Low complexity" evidence="1">
    <location>
        <begin position="115"/>
        <end position="141"/>
    </location>
</feature>
<feature type="compositionally biased region" description="Pro residues" evidence="1">
    <location>
        <begin position="96"/>
        <end position="106"/>
    </location>
</feature>
<reference evidence="3 4" key="1">
    <citation type="journal article" date="2004" name="Appl. Environ. Microbiol.">
        <title>Mineralization of individual congeners of linear alkylbenzenesulfonate by defined pairs of heterotrophic bacteria.</title>
        <authorList>
            <person name="Schleheck D."/>
            <person name="Knepper T.P."/>
            <person name="Fischer K."/>
            <person name="Cook A.M."/>
        </authorList>
    </citation>
    <scope>NUCLEOTIDE SEQUENCE [LARGE SCALE GENOMIC DNA]</scope>
    <source>
        <strain evidence="4">DSM 14801 / SPH-1</strain>
    </source>
</reference>
<name>A9BSF5_DELAS</name>
<evidence type="ECO:0008006" key="5">
    <source>
        <dbReference type="Google" id="ProtNLM"/>
    </source>
</evidence>
<evidence type="ECO:0000256" key="1">
    <source>
        <dbReference type="SAM" id="MobiDB-lite"/>
    </source>
</evidence>
<dbReference type="eggNOG" id="COG3170">
    <property type="taxonomic scope" value="Bacteria"/>
</dbReference>
<dbReference type="PRINTS" id="PR01217">
    <property type="entry name" value="PRICHEXTENSN"/>
</dbReference>
<accession>A9BSF5</accession>
<dbReference type="Proteomes" id="UP000000784">
    <property type="component" value="Chromosome"/>
</dbReference>
<dbReference type="EMBL" id="CP000884">
    <property type="protein sequence ID" value="ABX33769.1"/>
    <property type="molecule type" value="Genomic_DNA"/>
</dbReference>
<gene>
    <name evidence="3" type="ordered locus">Daci_1124</name>
</gene>
<feature type="compositionally biased region" description="Pro residues" evidence="1">
    <location>
        <begin position="63"/>
        <end position="87"/>
    </location>
</feature>
<reference evidence="4" key="2">
    <citation type="submission" date="2007-11" db="EMBL/GenBank/DDBJ databases">
        <title>Complete sequence of Delftia acidovorans DSM 14801 / SPH-1.</title>
        <authorList>
            <person name="Copeland A."/>
            <person name="Lucas S."/>
            <person name="Lapidus A."/>
            <person name="Barry K."/>
            <person name="Glavina del Rio T."/>
            <person name="Dalin E."/>
            <person name="Tice H."/>
            <person name="Pitluck S."/>
            <person name="Lowry S."/>
            <person name="Clum A."/>
            <person name="Schmutz J."/>
            <person name="Larimer F."/>
            <person name="Land M."/>
            <person name="Hauser L."/>
            <person name="Kyrpides N."/>
            <person name="Kim E."/>
            <person name="Schleheck D."/>
            <person name="Richardson P."/>
        </authorList>
    </citation>
    <scope>NUCLEOTIDE SEQUENCE [LARGE SCALE GENOMIC DNA]</scope>
    <source>
        <strain evidence="4">DSM 14801 / SPH-1</strain>
    </source>
</reference>
<feature type="transmembrane region" description="Helical" evidence="2">
    <location>
        <begin position="21"/>
        <end position="42"/>
    </location>
</feature>
<evidence type="ECO:0000313" key="3">
    <source>
        <dbReference type="EMBL" id="ABX33769.1"/>
    </source>
</evidence>